<dbReference type="PROSITE" id="PS00455">
    <property type="entry name" value="AMP_BINDING"/>
    <property type="match status" value="1"/>
</dbReference>
<dbReference type="GO" id="GO:0003987">
    <property type="term" value="F:acetate-CoA ligase activity"/>
    <property type="evidence" value="ECO:0007669"/>
    <property type="project" value="UniProtKB-EC"/>
</dbReference>
<evidence type="ECO:0000259" key="7">
    <source>
        <dbReference type="Pfam" id="PF00501"/>
    </source>
</evidence>
<evidence type="ECO:0000313" key="10">
    <source>
        <dbReference type="EMBL" id="NDK89136.1"/>
    </source>
</evidence>
<keyword evidence="5" id="KW-0067">ATP-binding</keyword>
<dbReference type="AlphaFoldDB" id="A0A7K3LLL3"/>
<dbReference type="InterPro" id="IPR000873">
    <property type="entry name" value="AMP-dep_synth/lig_dom"/>
</dbReference>
<sequence length="650" mass="69479">MSTYVWNPTADHLANANVLRLGRRHGIDSIGELRRRSTEDVAWYWDAAITDLGIPFATPYEQVLDTSAGVEFPEWFVGGTFNAVDACITRWLDDGADRQAIIHEAEDGTVRTLTYRELADQVGRVAAGLVDLGIAEGDAVGIYLPMIPEAVVACYAAAGIGAVLVPLFSGFAAPAIASRLADADVKAVVVADGTVRRGRTVDMIGELAKALDRTPSVTSVITIDNVGSPTDLDGLDATVTRWDTLISDDRVPYTFRPFPAMQTLMLGYTSGTTGKPKGAVHTHAGFTVKVATEVAYSFDVKPGETFCWITDMGWVMGPLAAFGTHANGATLVLYEGSPDVPDACRLWDLVQRHRITMLGVSPTLIRALKATPLDEIAAYDLDSVHVLGSTGEPWDPDSYDWLARDVFGGAVPVINFSGGTEVGGSFLAPYPVEPIPSCSLGGPSLGMDVDVVDDEGKSLRGSIGELVCRQPWPAMTRGVWGDRERYLESYWSTFPGMWCHGDFALVDDDGQWYILGRSDDVMNVAGKRLAPAEVESVLTTHPAVAEAAAVGVPDPKKGETVWAFWVPRPGADTTGVSEQLRRLVADGVGKPFAPAKVWTVDALPKTRSAKILRRAVRAAAIGSDPGDLSSAENPEAVDAIRDVVHGANAS</sequence>
<evidence type="ECO:0000259" key="9">
    <source>
        <dbReference type="Pfam" id="PF16177"/>
    </source>
</evidence>
<evidence type="ECO:0000256" key="5">
    <source>
        <dbReference type="ARBA" id="ARBA00022840"/>
    </source>
</evidence>
<feature type="domain" description="AMP-binding enzyme C-terminal" evidence="8">
    <location>
        <begin position="533"/>
        <end position="610"/>
    </location>
</feature>
<keyword evidence="6" id="KW-0007">Acetylation</keyword>
<dbReference type="InterPro" id="IPR032387">
    <property type="entry name" value="ACAS_N"/>
</dbReference>
<dbReference type="RefSeq" id="WP_059039814.1">
    <property type="nucleotide sequence ID" value="NZ_JAADZU010000013.1"/>
</dbReference>
<proteinExistence type="inferred from homology"/>
<evidence type="ECO:0000259" key="8">
    <source>
        <dbReference type="Pfam" id="PF13193"/>
    </source>
</evidence>
<evidence type="ECO:0000256" key="3">
    <source>
        <dbReference type="ARBA" id="ARBA00022598"/>
    </source>
</evidence>
<dbReference type="Gene3D" id="3.30.300.30">
    <property type="match status" value="1"/>
</dbReference>
<evidence type="ECO:0000256" key="1">
    <source>
        <dbReference type="ARBA" id="ARBA00006432"/>
    </source>
</evidence>
<evidence type="ECO:0000256" key="2">
    <source>
        <dbReference type="ARBA" id="ARBA00013275"/>
    </source>
</evidence>
<dbReference type="Pfam" id="PF13193">
    <property type="entry name" value="AMP-binding_C"/>
    <property type="match status" value="1"/>
</dbReference>
<organism evidence="10 11">
    <name type="scientific">Gordonia desulfuricans</name>
    <dbReference type="NCBI Taxonomy" id="89051"/>
    <lineage>
        <taxon>Bacteria</taxon>
        <taxon>Bacillati</taxon>
        <taxon>Actinomycetota</taxon>
        <taxon>Actinomycetes</taxon>
        <taxon>Mycobacteriales</taxon>
        <taxon>Gordoniaceae</taxon>
        <taxon>Gordonia</taxon>
    </lineage>
</organism>
<accession>A0A7K3LLL3</accession>
<comment type="similarity">
    <text evidence="1">Belongs to the ATP-dependent AMP-binding enzyme family.</text>
</comment>
<dbReference type="InterPro" id="IPR042099">
    <property type="entry name" value="ANL_N_sf"/>
</dbReference>
<dbReference type="InterPro" id="IPR020845">
    <property type="entry name" value="AMP-binding_CS"/>
</dbReference>
<dbReference type="Proteomes" id="UP000466307">
    <property type="component" value="Unassembled WGS sequence"/>
</dbReference>
<dbReference type="Gene3D" id="3.40.50.12780">
    <property type="entry name" value="N-terminal domain of ligase-like"/>
    <property type="match status" value="1"/>
</dbReference>
<dbReference type="GO" id="GO:0006085">
    <property type="term" value="P:acetyl-CoA biosynthetic process"/>
    <property type="evidence" value="ECO:0007669"/>
    <property type="project" value="TreeGrafter"/>
</dbReference>
<evidence type="ECO:0000313" key="11">
    <source>
        <dbReference type="Proteomes" id="UP000466307"/>
    </source>
</evidence>
<evidence type="ECO:0000256" key="4">
    <source>
        <dbReference type="ARBA" id="ARBA00022741"/>
    </source>
</evidence>
<feature type="domain" description="Acetyl-coenzyme A synthetase N-terminal" evidence="9">
    <location>
        <begin position="32"/>
        <end position="87"/>
    </location>
</feature>
<keyword evidence="4" id="KW-0547">Nucleotide-binding</keyword>
<keyword evidence="3" id="KW-0436">Ligase</keyword>
<dbReference type="EMBL" id="JAADZU010000013">
    <property type="protein sequence ID" value="NDK89136.1"/>
    <property type="molecule type" value="Genomic_DNA"/>
</dbReference>
<dbReference type="InterPro" id="IPR025110">
    <property type="entry name" value="AMP-bd_C"/>
</dbReference>
<dbReference type="PANTHER" id="PTHR24095:SF14">
    <property type="entry name" value="ACETYL-COENZYME A SYNTHETASE 1"/>
    <property type="match status" value="1"/>
</dbReference>
<evidence type="ECO:0000256" key="6">
    <source>
        <dbReference type="ARBA" id="ARBA00022990"/>
    </source>
</evidence>
<keyword evidence="11" id="KW-1185">Reference proteome</keyword>
<dbReference type="InterPro" id="IPR045851">
    <property type="entry name" value="AMP-bd_C_sf"/>
</dbReference>
<reference evidence="10 11" key="1">
    <citation type="submission" date="2020-01" db="EMBL/GenBank/DDBJ databases">
        <title>Investigation of new actinobacteria for the biodesulphurisation of diesel fuel.</title>
        <authorList>
            <person name="Athi Narayanan S.M."/>
        </authorList>
    </citation>
    <scope>NUCLEOTIDE SEQUENCE [LARGE SCALE GENOMIC DNA]</scope>
    <source>
        <strain evidence="10 11">213E</strain>
    </source>
</reference>
<dbReference type="PANTHER" id="PTHR24095">
    <property type="entry name" value="ACETYL-COENZYME A SYNTHETASE"/>
    <property type="match status" value="1"/>
</dbReference>
<dbReference type="EC" id="6.2.1.1" evidence="2"/>
<dbReference type="Pfam" id="PF00501">
    <property type="entry name" value="AMP-binding"/>
    <property type="match status" value="1"/>
</dbReference>
<gene>
    <name evidence="10" type="ORF">GYA93_06000</name>
</gene>
<feature type="domain" description="AMP-dependent synthetase/ligase" evidence="7">
    <location>
        <begin position="94"/>
        <end position="479"/>
    </location>
</feature>
<dbReference type="Pfam" id="PF16177">
    <property type="entry name" value="ACAS_N"/>
    <property type="match status" value="1"/>
</dbReference>
<dbReference type="GO" id="GO:0005524">
    <property type="term" value="F:ATP binding"/>
    <property type="evidence" value="ECO:0007669"/>
    <property type="project" value="UniProtKB-KW"/>
</dbReference>
<name>A0A7K3LLL3_9ACTN</name>
<dbReference type="SUPFAM" id="SSF56801">
    <property type="entry name" value="Acetyl-CoA synthetase-like"/>
    <property type="match status" value="1"/>
</dbReference>
<comment type="caution">
    <text evidence="10">The sequence shown here is derived from an EMBL/GenBank/DDBJ whole genome shotgun (WGS) entry which is preliminary data.</text>
</comment>
<protein>
    <recommendedName>
        <fullName evidence="2">acetate--CoA ligase</fullName>
        <ecNumber evidence="2">6.2.1.1</ecNumber>
    </recommendedName>
</protein>